<dbReference type="Proteomes" id="UP001217485">
    <property type="component" value="Unassembled WGS sequence"/>
</dbReference>
<keyword evidence="2" id="KW-1185">Reference proteome</keyword>
<dbReference type="EMBL" id="JAQNDK010000001">
    <property type="protein sequence ID" value="MDC0678983.1"/>
    <property type="molecule type" value="Genomic_DNA"/>
</dbReference>
<reference evidence="1 2" key="1">
    <citation type="submission" date="2023-01" db="EMBL/GenBank/DDBJ databases">
        <title>Minimal conservation of predation-associated metabolite biosynthetic gene clusters underscores biosynthetic potential of Myxococcota including descriptions for ten novel species: Archangium lansinium sp. nov., Myxococcus landrumus sp. nov., Nannocystis bai.</title>
        <authorList>
            <person name="Ahearne A."/>
            <person name="Stevens C."/>
            <person name="Dowd S."/>
        </authorList>
    </citation>
    <scope>NUCLEOTIDE SEQUENCE [LARGE SCALE GENOMIC DNA]</scope>
    <source>
        <strain evidence="1 2">WIWO2</strain>
    </source>
</reference>
<dbReference type="RefSeq" id="WP_272095845.1">
    <property type="nucleotide sequence ID" value="NZ_JAQNDK010000001.1"/>
</dbReference>
<evidence type="ECO:0000313" key="2">
    <source>
        <dbReference type="Proteomes" id="UP001217485"/>
    </source>
</evidence>
<comment type="caution">
    <text evidence="1">The sequence shown here is derived from an EMBL/GenBank/DDBJ whole genome shotgun (WGS) entry which is preliminary data.</text>
</comment>
<proteinExistence type="predicted"/>
<gene>
    <name evidence="1" type="ORF">POL72_14655</name>
</gene>
<name>A0ABT5BZY0_9BACT</name>
<evidence type="ECO:0000313" key="1">
    <source>
        <dbReference type="EMBL" id="MDC0678983.1"/>
    </source>
</evidence>
<evidence type="ECO:0008006" key="3">
    <source>
        <dbReference type="Google" id="ProtNLM"/>
    </source>
</evidence>
<accession>A0ABT5BZY0</accession>
<sequence length="244" mass="26850">MAEMDQKLLAGQLLAVREHAKRAAIAVVEEAGDKMFVGCCTLFRRNNRKFLITAEHVASAISRGDVALAISENRSELWTPGRGQLASTTDHDVAVMELKDQEFLERLQKAGYREFLDDRDVQRGPLPPDFLLYGYPAEDVKVNGDDLNARPSMITTQQYSGTPSGLKRPLSGYDLFLAWQGASKDLTGISGTPVWAVTNGPSAGAGVWTPDQAMKVCAVETSALRGEWIRATRWEIVEAVLQRL</sequence>
<organism evidence="1 2">
    <name type="scientific">Sorangium atrum</name>
    <dbReference type="NCBI Taxonomy" id="2995308"/>
    <lineage>
        <taxon>Bacteria</taxon>
        <taxon>Pseudomonadati</taxon>
        <taxon>Myxococcota</taxon>
        <taxon>Polyangia</taxon>
        <taxon>Polyangiales</taxon>
        <taxon>Polyangiaceae</taxon>
        <taxon>Sorangium</taxon>
    </lineage>
</organism>
<protein>
    <recommendedName>
        <fullName evidence="3">Serine protease</fullName>
    </recommendedName>
</protein>